<comment type="similarity">
    <text evidence="1">Belongs to the N-CoR nuclear receptor corepressors family.</text>
</comment>
<dbReference type="PROSITE" id="PS51293">
    <property type="entry name" value="SANT"/>
    <property type="match status" value="1"/>
</dbReference>
<dbReference type="InterPro" id="IPR009057">
    <property type="entry name" value="Homeodomain-like_sf"/>
</dbReference>
<feature type="compositionally biased region" description="Polar residues" evidence="3">
    <location>
        <begin position="1018"/>
        <end position="1038"/>
    </location>
</feature>
<dbReference type="PANTHER" id="PTHR13992:SF5">
    <property type="entry name" value="NUCLEAR RECEPTOR COREPRESSOR 1"/>
    <property type="match status" value="1"/>
</dbReference>
<dbReference type="PROSITE" id="PS50090">
    <property type="entry name" value="MYB_LIKE"/>
    <property type="match status" value="1"/>
</dbReference>
<feature type="compositionally biased region" description="Basic and acidic residues" evidence="3">
    <location>
        <begin position="190"/>
        <end position="199"/>
    </location>
</feature>
<dbReference type="InterPro" id="IPR031557">
    <property type="entry name" value="N-CoR_GPS2_interact"/>
</dbReference>
<feature type="compositionally biased region" description="Polar residues" evidence="3">
    <location>
        <begin position="645"/>
        <end position="668"/>
    </location>
</feature>
<evidence type="ECO:0000256" key="3">
    <source>
        <dbReference type="SAM" id="MobiDB-lite"/>
    </source>
</evidence>
<evidence type="ECO:0000259" key="6">
    <source>
        <dbReference type="PROSITE" id="PS51294"/>
    </source>
</evidence>
<feature type="compositionally biased region" description="Basic and acidic residues" evidence="3">
    <location>
        <begin position="2021"/>
        <end position="2034"/>
    </location>
</feature>
<dbReference type="CDD" id="cd00167">
    <property type="entry name" value="SANT"/>
    <property type="match status" value="1"/>
</dbReference>
<dbReference type="Ensembl" id="ENSPKIT00000024942.1">
    <property type="protein sequence ID" value="ENSPKIP00000001033.1"/>
    <property type="gene ID" value="ENSPKIG00000019364.1"/>
</dbReference>
<dbReference type="FunFam" id="1.20.5.430:FF:000001">
    <property type="entry name" value="Nuclear receptor corepressor 2 isoform 1"/>
    <property type="match status" value="1"/>
</dbReference>
<feature type="compositionally biased region" description="Low complexity" evidence="3">
    <location>
        <begin position="537"/>
        <end position="548"/>
    </location>
</feature>
<feature type="compositionally biased region" description="Basic and acidic residues" evidence="3">
    <location>
        <begin position="874"/>
        <end position="896"/>
    </location>
</feature>
<feature type="region of interest" description="Disordered" evidence="3">
    <location>
        <begin position="1807"/>
        <end position="1831"/>
    </location>
</feature>
<feature type="compositionally biased region" description="Basic and acidic residues" evidence="3">
    <location>
        <begin position="628"/>
        <end position="642"/>
    </location>
</feature>
<feature type="compositionally biased region" description="Polar residues" evidence="3">
    <location>
        <begin position="1242"/>
        <end position="1256"/>
    </location>
</feature>
<name>A0A3B3Q4E9_9TELE</name>
<feature type="compositionally biased region" description="Low complexity" evidence="3">
    <location>
        <begin position="1861"/>
        <end position="1871"/>
    </location>
</feature>
<keyword evidence="8" id="KW-1185">Reference proteome</keyword>
<feature type="compositionally biased region" description="Basic and acidic residues" evidence="3">
    <location>
        <begin position="77"/>
        <end position="86"/>
    </location>
</feature>
<dbReference type="GO" id="GO:0032991">
    <property type="term" value="C:protein-containing complex"/>
    <property type="evidence" value="ECO:0007669"/>
    <property type="project" value="UniProtKB-ARBA"/>
</dbReference>
<dbReference type="GO" id="GO:0000122">
    <property type="term" value="P:negative regulation of transcription by RNA polymerase II"/>
    <property type="evidence" value="ECO:0007669"/>
    <property type="project" value="TreeGrafter"/>
</dbReference>
<feature type="region of interest" description="Disordered" evidence="3">
    <location>
        <begin position="188"/>
        <end position="208"/>
    </location>
</feature>
<feature type="compositionally biased region" description="Basic and acidic residues" evidence="3">
    <location>
        <begin position="491"/>
        <end position="505"/>
    </location>
</feature>
<dbReference type="Pfam" id="PF15784">
    <property type="entry name" value="GPS2_interact"/>
    <property type="match status" value="1"/>
</dbReference>
<dbReference type="Proteomes" id="UP000261540">
    <property type="component" value="Unplaced"/>
</dbReference>
<feature type="region of interest" description="Disordered" evidence="3">
    <location>
        <begin position="2135"/>
        <end position="2154"/>
    </location>
</feature>
<dbReference type="InterPro" id="IPR001005">
    <property type="entry name" value="SANT/Myb"/>
</dbReference>
<feature type="compositionally biased region" description="Basic and acidic residues" evidence="3">
    <location>
        <begin position="1812"/>
        <end position="1830"/>
    </location>
</feature>
<feature type="region of interest" description="Disordered" evidence="3">
    <location>
        <begin position="1761"/>
        <end position="1783"/>
    </location>
</feature>
<feature type="domain" description="Myb-like" evidence="4">
    <location>
        <begin position="572"/>
        <end position="616"/>
    </location>
</feature>
<dbReference type="STRING" id="1676925.ENSPKIP00000001033"/>
<dbReference type="GO" id="GO:0003714">
    <property type="term" value="F:transcription corepressor activity"/>
    <property type="evidence" value="ECO:0007669"/>
    <property type="project" value="TreeGrafter"/>
</dbReference>
<feature type="compositionally biased region" description="Low complexity" evidence="3">
    <location>
        <begin position="2077"/>
        <end position="2090"/>
    </location>
</feature>
<keyword evidence="2" id="KW-0175">Coiled coil</keyword>
<feature type="domain" description="HTH myb-type" evidence="6">
    <location>
        <begin position="573"/>
        <end position="620"/>
    </location>
</feature>
<protein>
    <submittedName>
        <fullName evidence="7">Nuclear receptor corepressor 1</fullName>
    </submittedName>
</protein>
<feature type="compositionally biased region" description="Basic and acidic residues" evidence="3">
    <location>
        <begin position="1638"/>
        <end position="1669"/>
    </location>
</feature>
<dbReference type="PROSITE" id="PS51294">
    <property type="entry name" value="HTH_MYB"/>
    <property type="match status" value="1"/>
</dbReference>
<dbReference type="FunFam" id="1.20.58.1880:FF:000010">
    <property type="entry name" value="Nuclear receptor corepressor 1"/>
    <property type="match status" value="1"/>
</dbReference>
<feature type="compositionally biased region" description="Polar residues" evidence="3">
    <location>
        <begin position="2328"/>
        <end position="2337"/>
    </location>
</feature>
<dbReference type="InterPro" id="IPR017884">
    <property type="entry name" value="SANT_dom"/>
</dbReference>
<feature type="compositionally biased region" description="Basic residues" evidence="3">
    <location>
        <begin position="438"/>
        <end position="448"/>
    </location>
</feature>
<feature type="compositionally biased region" description="Polar residues" evidence="3">
    <location>
        <begin position="1999"/>
        <end position="2020"/>
    </location>
</feature>
<sequence>MSSSGYPASQGAFSSEQSRYPPHPVQYTFGTARHQPEVSATSQRRPSLLSEFHPGAERPPERRHGYEQQFHAASTQPEHEALESKRPRIESISEAHFTRAATGGVVLPLPHAVQDGLRSTGDVKKETQFSVKAEASSPGAAHMGDEQDASPSKLSKEELIQSMDRVDREIAKVEQQIFKLKKKQQQLEEEAAKPVEPEKPVSPPPVEHKHRSIVQIIYDENRKKAEEAHKIFEGLGPKVELPLYNQPSDTKVYHDNIKTNQVMRKKLILFFKRRNHARKQREQKICQRYDQLMEAWEKKVERMENNPRRKAKESRTREYYERQFPEIRKQREQQERFQRVGQRGTGLSATIARSEHEISEIIDGLSEQENNEKQMRQLSVIPPMMYDSEQRRVKFINMNGLMDDPMKVYKARQFMNCVSDCVLYYYLTKKNQNYKTLVRRNYGRRRGRNQQQITRPSQEEKSEDKTEEDKSEKSEKKEDEEKKDEEEKDEKEEPKDIKDKEKCDGGEDEDGKEQSAPRGRKTANSQGRRKGRITTRSMASEAASVAAEDPPPPPPEPGKPTTACTVEAGETSRWTEEEMEVAKKGLVEHGRNWSAIAKMVGTKSEAQCKNFYFNYKRRHNLDNLLQQHKQDVRRSRADRDVSQSESVASTTSANSSDTESAPSPSQGDSAKGGEQRTDGAPHDDATPERDGPSKSHEPLYGELRVKLEKSPDAGESMGADDRARTLYEAPVQPKAEPPDADTKLPGDVRIKVEPDAKEKADRAEMVEQGPGPSQRGPLREAHSDNDSSATCSADEDVDGEPDRQRIFSMDKPSLLSPPGSVLVSSAKQGHLSMQQLHQRAATIPAMVPAPFGPGVMPLGTPLSGYTMFQHQIKAVHESAHQEEKQRQDQADLERRPPPRFTTRSPTILDREGKPFTYMPYDMKLALEQEAQSHGGTGRSASPYRLSPRELSKVSPQPDPSAPRYSVPPVLQPAPNQVLQSQSDGVRVAFSRHSRPANIPSPPPLIPTSKPSDKPSFIQGGSISQGTPGTYLPSPSQAVYGQEGAKGSVGSISLGLPRQQDPAKPVSYVKQEDCSPRGLSTQPEGLLSRAQFEGVRGMYITRGTPAKVSAEALPYRGGSITQGTPALPQSSMPAEILLKSTITKLATEDLSSPEKARGEALSKGHVIYEGKSGHILSYDSIKNPREGTRSPRMGHDLKRTYDMIEGSITRGHPVREATPYEGLISRALPRDASHPDSKDRTVLSGSIMQGTPRTSTEPFEEGHKYSKQMKRESPPIRSFEGGITKGKPYEGVNTIKEMGRSIHEIPRQELAGQDSRKTPDMGPISQVTPLKYEGGVSQSAIKHNVKSLITNPAKLPHTVVQLDPGEGGAKGSERVRHTSVVNSTSVLRSTHMETGKAQVSPGMYEDASARRTPVNYSNSSISRGSPLLGRSQEGSITSGKPANLERKSTLTPTQRESVPAKSPVPGGDPLSTHSPFDPHHRAVVSGEMYRTHLGPALDPAIAFHRTLDPAYLFQRQPSPTGYHNTYPLYTMENTRQTILNDYITSQQMQVIPRADVARGLSPREQQIAIPYPPGARGIIDLAQMPPAILLPHPGGTGTPPMDRITYIPGAQAPFPPRAFNPASISPGHPAHLAATAASVEREREREREREHREKERERERERERDQRERMATASDYMRGAPEQPGRPGSHGYLRSPSPSVRSQESMLQQRPSVFQGTNSKSVITPLMQMPPAVSAQAGARYSTAADALAALVDAAASAPQMDVTKAKEGKHESGRGEETSSRRVATVVEQSQEAERRAMQSPYAPMVLSGVKGHPDKGPPTKSRIEEELRTRGKTTITAANFIDVIITRQIASDKDSRERGSQSSDSSGGSSAIEVISPASSPVQPQDKQESGFAQEKVSQGGSRGFEMSTSRYRQAAESGCLQPPPPSSQAEVYGPIPKTHRVMTLADHISHIITQDFAKNQESSQPASVTSSATTFQSSAQGPPGSASSRAKLPSHYSPESLSQAAHHQRPSSRVSPENASDKPRLRPGKSPERGGAPLDSYEPISPPQSYPGMEKQEAVMQPAQRREGPLPLIGQSDSSPSQMDSRSPGNAGYLPSFFTKLESTSAMVQSKKQEIFRKLNSSPGTEIFNLPAVTSSSGINPRNHPVSDPASNLGLEDIIRKALMGNFEDKQEEHQGATSQPNNSGPVGMMEGRQEASPSPNTGSKQKLLGKGSSRKSKSPNPGQAYVGVERPSSVSSVHSEGDYHRQASTWAWEDRPSSTGSMQFPYNPLTMRMMSSTPPSSMACASPSLQAQQQQPQQQPQPPPAQPGTVPQSRVWDREPLLSEQYETLSDSDD</sequence>
<evidence type="ECO:0000313" key="7">
    <source>
        <dbReference type="Ensembl" id="ENSPKIP00000001033.1"/>
    </source>
</evidence>
<feature type="compositionally biased region" description="Basic and acidic residues" evidence="3">
    <location>
        <begin position="1228"/>
        <end position="1240"/>
    </location>
</feature>
<evidence type="ECO:0000259" key="5">
    <source>
        <dbReference type="PROSITE" id="PS51293"/>
    </source>
</evidence>
<evidence type="ECO:0000256" key="1">
    <source>
        <dbReference type="ARBA" id="ARBA00010097"/>
    </source>
</evidence>
<feature type="region of interest" description="Disordered" evidence="3">
    <location>
        <begin position="1228"/>
        <end position="1289"/>
    </location>
</feature>
<feature type="compositionally biased region" description="Polar residues" evidence="3">
    <location>
        <begin position="2178"/>
        <end position="2187"/>
    </location>
</feature>
<feature type="region of interest" description="Disordered" evidence="3">
    <location>
        <begin position="1381"/>
        <end position="1478"/>
    </location>
</feature>
<feature type="region of interest" description="Disordered" evidence="3">
    <location>
        <begin position="438"/>
        <end position="579"/>
    </location>
</feature>
<feature type="region of interest" description="Disordered" evidence="3">
    <location>
        <begin position="1616"/>
        <end position="1713"/>
    </location>
</feature>
<dbReference type="SMART" id="SM00717">
    <property type="entry name" value="SANT"/>
    <property type="match status" value="1"/>
</dbReference>
<evidence type="ECO:0000256" key="2">
    <source>
        <dbReference type="ARBA" id="ARBA00023054"/>
    </source>
</evidence>
<dbReference type="InterPro" id="IPR051571">
    <property type="entry name" value="N-CoR_corepressor"/>
</dbReference>
<dbReference type="SUPFAM" id="SSF46689">
    <property type="entry name" value="Homeodomain-like"/>
    <property type="match status" value="1"/>
</dbReference>
<feature type="compositionally biased region" description="Basic and acidic residues" evidence="3">
    <location>
        <begin position="736"/>
        <end position="765"/>
    </location>
</feature>
<feature type="region of interest" description="Disordered" evidence="3">
    <location>
        <begin position="624"/>
        <end position="803"/>
    </location>
</feature>
<dbReference type="GO" id="GO:0000785">
    <property type="term" value="C:chromatin"/>
    <property type="evidence" value="ECO:0007669"/>
    <property type="project" value="TreeGrafter"/>
</dbReference>
<organism evidence="7 8">
    <name type="scientific">Paramormyrops kingsleyae</name>
    <dbReference type="NCBI Taxonomy" id="1676925"/>
    <lineage>
        <taxon>Eukaryota</taxon>
        <taxon>Metazoa</taxon>
        <taxon>Chordata</taxon>
        <taxon>Craniata</taxon>
        <taxon>Vertebrata</taxon>
        <taxon>Euteleostomi</taxon>
        <taxon>Actinopterygii</taxon>
        <taxon>Neopterygii</taxon>
        <taxon>Teleostei</taxon>
        <taxon>Osteoglossocephala</taxon>
        <taxon>Osteoglossomorpha</taxon>
        <taxon>Osteoglossiformes</taxon>
        <taxon>Mormyridae</taxon>
        <taxon>Paramormyrops</taxon>
    </lineage>
</organism>
<feature type="region of interest" description="Disordered" evidence="3">
    <location>
        <begin position="874"/>
        <end position="914"/>
    </location>
</feature>
<feature type="domain" description="SANT" evidence="5">
    <location>
        <begin position="569"/>
        <end position="620"/>
    </location>
</feature>
<feature type="compositionally biased region" description="Polar residues" evidence="3">
    <location>
        <begin position="1"/>
        <end position="18"/>
    </location>
</feature>
<proteinExistence type="inferred from homology"/>
<feature type="compositionally biased region" description="Polar residues" evidence="3">
    <location>
        <begin position="1695"/>
        <end position="1713"/>
    </location>
</feature>
<accession>A0A3B3Q4E9</accession>
<dbReference type="GO" id="GO:0046966">
    <property type="term" value="F:nuclear thyroid hormone receptor binding"/>
    <property type="evidence" value="ECO:0007669"/>
    <property type="project" value="TreeGrafter"/>
</dbReference>
<evidence type="ECO:0000313" key="8">
    <source>
        <dbReference type="Proteomes" id="UP000261540"/>
    </source>
</evidence>
<feature type="compositionally biased region" description="Pro residues" evidence="3">
    <location>
        <begin position="549"/>
        <end position="558"/>
    </location>
</feature>
<feature type="compositionally biased region" description="Basic and acidic residues" evidence="3">
    <location>
        <begin position="54"/>
        <end position="66"/>
    </location>
</feature>
<feature type="region of interest" description="Disordered" evidence="3">
    <location>
        <begin position="1852"/>
        <end position="1934"/>
    </location>
</feature>
<feature type="region of interest" description="Disordered" evidence="3">
    <location>
        <begin position="2166"/>
        <end position="2337"/>
    </location>
</feature>
<feature type="region of interest" description="Disordered" evidence="3">
    <location>
        <begin position="930"/>
        <end position="971"/>
    </location>
</feature>
<feature type="compositionally biased region" description="Basic and acidic residues" evidence="3">
    <location>
        <begin position="671"/>
        <end position="712"/>
    </location>
</feature>
<dbReference type="GeneTree" id="ENSGT00940000155093"/>
<feature type="region of interest" description="Disordered" evidence="3">
    <location>
        <begin position="131"/>
        <end position="155"/>
    </location>
</feature>
<reference evidence="7" key="2">
    <citation type="submission" date="2025-09" db="UniProtKB">
        <authorList>
            <consortium name="Ensembl"/>
        </authorList>
    </citation>
    <scope>IDENTIFICATION</scope>
</reference>
<dbReference type="Pfam" id="PF00249">
    <property type="entry name" value="Myb_DNA-binding"/>
    <property type="match status" value="1"/>
</dbReference>
<dbReference type="PANTHER" id="PTHR13992">
    <property type="entry name" value="NUCLEAR RECEPTOR CO-REPRESSOR RELATED NCOR"/>
    <property type="match status" value="1"/>
</dbReference>
<dbReference type="Gene3D" id="1.20.58.1880">
    <property type="match status" value="1"/>
</dbReference>
<feature type="compositionally biased region" description="Basic and acidic residues" evidence="3">
    <location>
        <begin position="457"/>
        <end position="480"/>
    </location>
</feature>
<feature type="region of interest" description="Disordered" evidence="3">
    <location>
        <begin position="1960"/>
        <end position="2097"/>
    </location>
</feature>
<dbReference type="Gene3D" id="1.20.5.430">
    <property type="match status" value="1"/>
</dbReference>
<feature type="region of interest" description="Disordered" evidence="3">
    <location>
        <begin position="1"/>
        <end position="86"/>
    </location>
</feature>
<reference evidence="7" key="1">
    <citation type="submission" date="2025-08" db="UniProtKB">
        <authorList>
            <consortium name="Ensembl"/>
        </authorList>
    </citation>
    <scope>IDENTIFICATION</scope>
</reference>
<feature type="compositionally biased region" description="Acidic residues" evidence="3">
    <location>
        <begin position="481"/>
        <end position="490"/>
    </location>
</feature>
<dbReference type="InterPro" id="IPR017930">
    <property type="entry name" value="Myb_dom"/>
</dbReference>
<evidence type="ECO:0000259" key="4">
    <source>
        <dbReference type="PROSITE" id="PS50090"/>
    </source>
</evidence>
<feature type="compositionally biased region" description="Low complexity" evidence="3">
    <location>
        <begin position="2271"/>
        <end position="2301"/>
    </location>
</feature>
<feature type="compositionally biased region" description="Basic and acidic residues" evidence="3">
    <location>
        <begin position="1259"/>
        <end position="1273"/>
    </location>
</feature>
<feature type="region of interest" description="Disordered" evidence="3">
    <location>
        <begin position="992"/>
        <end position="1081"/>
    </location>
</feature>
<dbReference type="GO" id="GO:0005654">
    <property type="term" value="C:nucleoplasm"/>
    <property type="evidence" value="ECO:0007669"/>
    <property type="project" value="UniProtKB-ARBA"/>
</dbReference>
<feature type="compositionally biased region" description="Polar residues" evidence="3">
    <location>
        <begin position="1413"/>
        <end position="1422"/>
    </location>
</feature>
<feature type="compositionally biased region" description="Low complexity" evidence="3">
    <location>
        <begin position="2205"/>
        <end position="2214"/>
    </location>
</feature>
<feature type="compositionally biased region" description="Low complexity" evidence="3">
    <location>
        <begin position="1968"/>
        <end position="1990"/>
    </location>
</feature>
<feature type="compositionally biased region" description="Basic and acidic residues" evidence="3">
    <location>
        <begin position="1763"/>
        <end position="1780"/>
    </location>
</feature>